<dbReference type="Pfam" id="PF03098">
    <property type="entry name" value="An_peroxidase"/>
    <property type="match status" value="1"/>
</dbReference>
<dbReference type="GO" id="GO:0004666">
    <property type="term" value="F:prostaglandin-endoperoxide synthase activity"/>
    <property type="evidence" value="ECO:0007669"/>
    <property type="project" value="TreeGrafter"/>
</dbReference>
<evidence type="ECO:0000256" key="3">
    <source>
        <dbReference type="ARBA" id="ARBA00023002"/>
    </source>
</evidence>
<dbReference type="GO" id="GO:0016702">
    <property type="term" value="F:oxidoreductase activity, acting on single donors with incorporation of molecular oxygen, incorporation of two atoms of oxygen"/>
    <property type="evidence" value="ECO:0007669"/>
    <property type="project" value="TreeGrafter"/>
</dbReference>
<evidence type="ECO:0000256" key="5">
    <source>
        <dbReference type="SAM" id="Phobius"/>
    </source>
</evidence>
<dbReference type="GO" id="GO:0005737">
    <property type="term" value="C:cytoplasm"/>
    <property type="evidence" value="ECO:0007669"/>
    <property type="project" value="TreeGrafter"/>
</dbReference>
<accession>A0AAW1PGY4</accession>
<dbReference type="GO" id="GO:0006979">
    <property type="term" value="P:response to oxidative stress"/>
    <property type="evidence" value="ECO:0007669"/>
    <property type="project" value="InterPro"/>
</dbReference>
<keyword evidence="7" id="KW-1185">Reference proteome</keyword>
<protein>
    <recommendedName>
        <fullName evidence="8">Heme haloperoxidase family profile domain-containing protein</fullName>
    </recommendedName>
</protein>
<dbReference type="PROSITE" id="PS50292">
    <property type="entry name" value="PEROXIDASE_3"/>
    <property type="match status" value="1"/>
</dbReference>
<gene>
    <name evidence="6" type="ORF">WJX73_004255</name>
</gene>
<dbReference type="EMBL" id="JALJOQ010000027">
    <property type="protein sequence ID" value="KAK9808082.1"/>
    <property type="molecule type" value="Genomic_DNA"/>
</dbReference>
<sequence length="309" mass="33807">MGLHYDPDTLRSLDYPHTDTEVGLPNLIEALHNTSAGGFHASNVPYYLAPITKQTMLDSRAQCQQGFNAYRAKFGLPPLQRFEDFGLPANVTESLRRLYGDDINSVEYFVGIMLEKPPAEPALFAGETMTMLVGAFALSAILNLDFIKDPMLWSDELLTPSGKALINSLDTASLLQKYGGANVSACPFRTPDTLCPEAVQSITGYRWFNMYDYVGLDFVVDTIFTDGVYFHHIFNLVMISSISTILSFFGIHLFWLGLGKPNPLRALSLMNSNAALLDFDALCRTQSTEVPMSRAGSAAASSTAISGGT</sequence>
<dbReference type="InterPro" id="IPR050783">
    <property type="entry name" value="Oxylipin_biosynth_metab"/>
</dbReference>
<reference evidence="6 7" key="1">
    <citation type="journal article" date="2024" name="Nat. Commun.">
        <title>Phylogenomics reveals the evolutionary origins of lichenization in chlorophyte algae.</title>
        <authorList>
            <person name="Puginier C."/>
            <person name="Libourel C."/>
            <person name="Otte J."/>
            <person name="Skaloud P."/>
            <person name="Haon M."/>
            <person name="Grisel S."/>
            <person name="Petersen M."/>
            <person name="Berrin J.G."/>
            <person name="Delaux P.M."/>
            <person name="Dal Grande F."/>
            <person name="Keller J."/>
        </authorList>
    </citation>
    <scope>NUCLEOTIDE SEQUENCE [LARGE SCALE GENOMIC DNA]</scope>
    <source>
        <strain evidence="6 7">SAG 2036</strain>
    </source>
</reference>
<keyword evidence="1" id="KW-0479">Metal-binding</keyword>
<keyword evidence="5" id="KW-1133">Transmembrane helix</keyword>
<proteinExistence type="predicted"/>
<dbReference type="GO" id="GO:0046872">
    <property type="term" value="F:metal ion binding"/>
    <property type="evidence" value="ECO:0007669"/>
    <property type="project" value="UniProtKB-KW"/>
</dbReference>
<dbReference type="InterPro" id="IPR037120">
    <property type="entry name" value="Haem_peroxidase_sf_animal"/>
</dbReference>
<evidence type="ECO:0000256" key="4">
    <source>
        <dbReference type="ARBA" id="ARBA00023004"/>
    </source>
</evidence>
<dbReference type="PANTHER" id="PTHR11903:SF39">
    <property type="entry name" value="PROSTAGLANDIN G_H SYNTHASE 2-LIKE"/>
    <property type="match status" value="1"/>
</dbReference>
<dbReference type="GO" id="GO:0006631">
    <property type="term" value="P:fatty acid metabolic process"/>
    <property type="evidence" value="ECO:0007669"/>
    <property type="project" value="UniProtKB-ARBA"/>
</dbReference>
<keyword evidence="5" id="KW-0472">Membrane</keyword>
<dbReference type="InterPro" id="IPR019791">
    <property type="entry name" value="Haem_peroxidase_animal"/>
</dbReference>
<dbReference type="SUPFAM" id="SSF48113">
    <property type="entry name" value="Heme-dependent peroxidases"/>
    <property type="match status" value="1"/>
</dbReference>
<dbReference type="Gene3D" id="1.10.640.10">
    <property type="entry name" value="Haem peroxidase domain superfamily, animal type"/>
    <property type="match status" value="1"/>
</dbReference>
<evidence type="ECO:0000256" key="2">
    <source>
        <dbReference type="ARBA" id="ARBA00022964"/>
    </source>
</evidence>
<feature type="transmembrane region" description="Helical" evidence="5">
    <location>
        <begin position="122"/>
        <end position="142"/>
    </location>
</feature>
<keyword evidence="2" id="KW-0223">Dioxygenase</keyword>
<evidence type="ECO:0000256" key="1">
    <source>
        <dbReference type="ARBA" id="ARBA00022723"/>
    </source>
</evidence>
<evidence type="ECO:0000313" key="6">
    <source>
        <dbReference type="EMBL" id="KAK9808082.1"/>
    </source>
</evidence>
<dbReference type="Proteomes" id="UP001465755">
    <property type="component" value="Unassembled WGS sequence"/>
</dbReference>
<evidence type="ECO:0000313" key="7">
    <source>
        <dbReference type="Proteomes" id="UP001465755"/>
    </source>
</evidence>
<dbReference type="GO" id="GO:0020037">
    <property type="term" value="F:heme binding"/>
    <property type="evidence" value="ECO:0007669"/>
    <property type="project" value="InterPro"/>
</dbReference>
<dbReference type="InterPro" id="IPR010255">
    <property type="entry name" value="Haem_peroxidase_sf"/>
</dbReference>
<dbReference type="GO" id="GO:0004601">
    <property type="term" value="F:peroxidase activity"/>
    <property type="evidence" value="ECO:0007669"/>
    <property type="project" value="InterPro"/>
</dbReference>
<keyword evidence="4" id="KW-0408">Iron</keyword>
<evidence type="ECO:0008006" key="8">
    <source>
        <dbReference type="Google" id="ProtNLM"/>
    </source>
</evidence>
<dbReference type="AlphaFoldDB" id="A0AAW1PGY4"/>
<keyword evidence="3" id="KW-0560">Oxidoreductase</keyword>
<keyword evidence="5" id="KW-0812">Transmembrane</keyword>
<comment type="caution">
    <text evidence="6">The sequence shown here is derived from an EMBL/GenBank/DDBJ whole genome shotgun (WGS) entry which is preliminary data.</text>
</comment>
<dbReference type="PANTHER" id="PTHR11903">
    <property type="entry name" value="PROSTAGLANDIN G/H SYNTHASE"/>
    <property type="match status" value="1"/>
</dbReference>
<feature type="transmembrane region" description="Helical" evidence="5">
    <location>
        <begin position="233"/>
        <end position="258"/>
    </location>
</feature>
<organism evidence="6 7">
    <name type="scientific">Symbiochloris irregularis</name>
    <dbReference type="NCBI Taxonomy" id="706552"/>
    <lineage>
        <taxon>Eukaryota</taxon>
        <taxon>Viridiplantae</taxon>
        <taxon>Chlorophyta</taxon>
        <taxon>core chlorophytes</taxon>
        <taxon>Trebouxiophyceae</taxon>
        <taxon>Trebouxiales</taxon>
        <taxon>Trebouxiaceae</taxon>
        <taxon>Symbiochloris</taxon>
    </lineage>
</organism>
<name>A0AAW1PGY4_9CHLO</name>